<evidence type="ECO:0000256" key="5">
    <source>
        <dbReference type="PIRSR" id="PIRSR000350-3"/>
    </source>
</evidence>
<protein>
    <submittedName>
        <fullName evidence="9">Dihydrolipoyl dehydrogenase</fullName>
    </submittedName>
</protein>
<dbReference type="InterPro" id="IPR023753">
    <property type="entry name" value="FAD/NAD-binding_dom"/>
</dbReference>
<dbReference type="InterPro" id="IPR001100">
    <property type="entry name" value="Pyr_nuc-diS_OxRdtase"/>
</dbReference>
<sequence length="467" mass="48684">MTRKVDVAILGAGSAGVTALFTLLRAGKSVVLINSGPEGTTCARVGCMPSKALIEVATLYHDRERQKAFGLSGTEALAVDGPAVMARVRAIRDKLVNGFITRTHKHLDETQFIDGHATILGPNRVEVNGEEIEAGAILIATGSTPVLPAPFRALGEALVTTDTFFEQPDLPKSIAVVGLGVIGCEIGQALGRLGVEVHGFDAAPVIAGIKDPVVAEAAAEWFGRDMSITLGASVEPKLEADGTVTITAGGKTVNVERVLASIGRRPNVTGLGLEALGVELDGHGMPAYDRETLQIGDLPVYLTGDANADRPLLHEAKDEGKIAALNIIAGSRKPFRRRVPLGVAFTSPQIATVGASFDTLDPEQIAIGVASAEGNGRSKVKAETAGTIRVYADKSSLKLLGATLAIGAGEHMAHWLALAIEQGLTVDACLESPFYHPVLEETLQDALMSCLANSGHKLPHPPGLTPA</sequence>
<dbReference type="InterPro" id="IPR004099">
    <property type="entry name" value="Pyr_nucl-diS_OxRdtase_dimer"/>
</dbReference>
<evidence type="ECO:0000256" key="6">
    <source>
        <dbReference type="PIRSR" id="PIRSR000350-4"/>
    </source>
</evidence>
<evidence type="ECO:0000259" key="7">
    <source>
        <dbReference type="Pfam" id="PF02852"/>
    </source>
</evidence>
<name>A0A291GC89_9RHOB</name>
<dbReference type="OrthoDB" id="9776382at2"/>
<dbReference type="Pfam" id="PF02852">
    <property type="entry name" value="Pyr_redox_dim"/>
    <property type="match status" value="1"/>
</dbReference>
<feature type="binding site" evidence="5">
    <location>
        <position position="263"/>
    </location>
    <ligand>
        <name>NAD(+)</name>
        <dbReference type="ChEBI" id="CHEBI:57540"/>
    </ligand>
</feature>
<dbReference type="AlphaFoldDB" id="A0A291GC89"/>
<dbReference type="SUPFAM" id="SSF55424">
    <property type="entry name" value="FAD/NAD-linked reductases, dimerisation (C-terminal) domain"/>
    <property type="match status" value="1"/>
</dbReference>
<organism evidence="9 10">
    <name type="scientific">Celeribacter ethanolicus</name>
    <dbReference type="NCBI Taxonomy" id="1758178"/>
    <lineage>
        <taxon>Bacteria</taxon>
        <taxon>Pseudomonadati</taxon>
        <taxon>Pseudomonadota</taxon>
        <taxon>Alphaproteobacteria</taxon>
        <taxon>Rhodobacterales</taxon>
        <taxon>Roseobacteraceae</taxon>
        <taxon>Celeribacter</taxon>
    </lineage>
</organism>
<dbReference type="PRINTS" id="PR00411">
    <property type="entry name" value="PNDRDTASEI"/>
</dbReference>
<feature type="binding site" evidence="5">
    <location>
        <begin position="141"/>
        <end position="143"/>
    </location>
    <ligand>
        <name>FAD</name>
        <dbReference type="ChEBI" id="CHEBI:57692"/>
    </ligand>
</feature>
<feature type="binding site" evidence="5">
    <location>
        <position position="305"/>
    </location>
    <ligand>
        <name>NAD(+)</name>
        <dbReference type="ChEBI" id="CHEBI:57540"/>
    </ligand>
</feature>
<reference evidence="9 10" key="1">
    <citation type="submission" date="2017-06" db="EMBL/GenBank/DDBJ databases">
        <title>Celeribacter sp. TSPH2 complete genome sequence.</title>
        <authorList>
            <person name="Woo J.-H."/>
            <person name="Kim H.-S."/>
        </authorList>
    </citation>
    <scope>NUCLEOTIDE SEQUENCE [LARGE SCALE GENOMIC DNA]</scope>
    <source>
        <strain evidence="9 10">TSPH2</strain>
    </source>
</reference>
<dbReference type="RefSeq" id="WP_096805643.1">
    <property type="nucleotide sequence ID" value="NZ_CP022196.1"/>
</dbReference>
<comment type="cofactor">
    <cofactor evidence="5">
        <name>FAD</name>
        <dbReference type="ChEBI" id="CHEBI:57692"/>
    </cofactor>
    <text evidence="5">Binds 1 FAD per subunit.</text>
</comment>
<evidence type="ECO:0000256" key="2">
    <source>
        <dbReference type="ARBA" id="ARBA00022630"/>
    </source>
</evidence>
<dbReference type="InterPro" id="IPR036188">
    <property type="entry name" value="FAD/NAD-bd_sf"/>
</dbReference>
<gene>
    <name evidence="9" type="ORF">CEW89_08800</name>
</gene>
<dbReference type="STRING" id="1758178.GCA_001550095_01277"/>
<comment type="similarity">
    <text evidence="1">Belongs to the class-I pyridine nucleotide-disulfide oxidoreductase family.</text>
</comment>
<feature type="binding site" evidence="5">
    <location>
        <position position="51"/>
    </location>
    <ligand>
        <name>FAD</name>
        <dbReference type="ChEBI" id="CHEBI:57692"/>
    </ligand>
</feature>
<accession>A0A291GC89</accession>
<feature type="domain" description="FAD/NAD(P)-binding" evidence="8">
    <location>
        <begin position="6"/>
        <end position="319"/>
    </location>
</feature>
<dbReference type="NCBIfam" id="NF004939">
    <property type="entry name" value="PRK06292.1-1"/>
    <property type="match status" value="1"/>
</dbReference>
<evidence type="ECO:0000259" key="8">
    <source>
        <dbReference type="Pfam" id="PF07992"/>
    </source>
</evidence>
<dbReference type="Gene3D" id="3.50.50.60">
    <property type="entry name" value="FAD/NAD(P)-binding domain"/>
    <property type="match status" value="2"/>
</dbReference>
<dbReference type="InterPro" id="IPR016156">
    <property type="entry name" value="FAD/NAD-linked_Rdtase_dimer_sf"/>
</dbReference>
<dbReference type="Gene3D" id="3.30.390.30">
    <property type="match status" value="1"/>
</dbReference>
<keyword evidence="10" id="KW-1185">Reference proteome</keyword>
<feature type="disulfide bond" description="Redox-active" evidence="6">
    <location>
        <begin position="42"/>
        <end position="47"/>
    </location>
</feature>
<dbReference type="PIRSF" id="PIRSF000350">
    <property type="entry name" value="Mercury_reductase_MerA"/>
    <property type="match status" value="1"/>
</dbReference>
<evidence type="ECO:0000313" key="9">
    <source>
        <dbReference type="EMBL" id="ATG47660.1"/>
    </source>
</evidence>
<dbReference type="SUPFAM" id="SSF51905">
    <property type="entry name" value="FAD/NAD(P)-binding domain"/>
    <property type="match status" value="1"/>
</dbReference>
<dbReference type="Proteomes" id="UP000217935">
    <property type="component" value="Chromosome"/>
</dbReference>
<dbReference type="PRINTS" id="PR00368">
    <property type="entry name" value="FADPNR"/>
</dbReference>
<dbReference type="GO" id="GO:0050660">
    <property type="term" value="F:flavin adenine dinucleotide binding"/>
    <property type="evidence" value="ECO:0007669"/>
    <property type="project" value="TreeGrafter"/>
</dbReference>
<dbReference type="EMBL" id="CP022196">
    <property type="protein sequence ID" value="ATG47660.1"/>
    <property type="molecule type" value="Genomic_DNA"/>
</dbReference>
<dbReference type="KEGG" id="ceh:CEW89_08800"/>
<evidence type="ECO:0000313" key="10">
    <source>
        <dbReference type="Proteomes" id="UP000217935"/>
    </source>
</evidence>
<keyword evidence="2" id="KW-0285">Flavoprotein</keyword>
<dbReference type="Pfam" id="PF07992">
    <property type="entry name" value="Pyr_redox_2"/>
    <property type="match status" value="1"/>
</dbReference>
<feature type="domain" description="Pyridine nucleotide-disulphide oxidoreductase dimerisation" evidence="7">
    <location>
        <begin position="343"/>
        <end position="446"/>
    </location>
</feature>
<dbReference type="GO" id="GO:0003955">
    <property type="term" value="F:NAD(P)H dehydrogenase (quinone) activity"/>
    <property type="evidence" value="ECO:0007669"/>
    <property type="project" value="TreeGrafter"/>
</dbReference>
<proteinExistence type="inferred from homology"/>
<evidence type="ECO:0000256" key="1">
    <source>
        <dbReference type="ARBA" id="ARBA00007532"/>
    </source>
</evidence>
<feature type="binding site" evidence="5">
    <location>
        <begin position="178"/>
        <end position="185"/>
    </location>
    <ligand>
        <name>NAD(+)</name>
        <dbReference type="ChEBI" id="CHEBI:57540"/>
    </ligand>
</feature>
<dbReference type="PANTHER" id="PTHR43014">
    <property type="entry name" value="MERCURIC REDUCTASE"/>
    <property type="match status" value="1"/>
</dbReference>
<keyword evidence="5" id="KW-0547">Nucleotide-binding</keyword>
<dbReference type="PANTHER" id="PTHR43014:SF4">
    <property type="entry name" value="PYRIDINE NUCLEOTIDE-DISULFIDE OXIDOREDUCTASE RCLA-RELATED"/>
    <property type="match status" value="1"/>
</dbReference>
<feature type="active site" description="Proton acceptor" evidence="4">
    <location>
        <position position="436"/>
    </location>
</feature>
<evidence type="ECO:0000256" key="3">
    <source>
        <dbReference type="ARBA" id="ARBA00022827"/>
    </source>
</evidence>
<keyword evidence="3 5" id="KW-0274">FAD</keyword>
<evidence type="ECO:0000256" key="4">
    <source>
        <dbReference type="PIRSR" id="PIRSR000350-2"/>
    </source>
</evidence>
<keyword evidence="5" id="KW-0520">NAD</keyword>